<protein>
    <submittedName>
        <fullName evidence="2">Uncharacterized protein</fullName>
    </submittedName>
</protein>
<dbReference type="Proteomes" id="UP000803844">
    <property type="component" value="Unassembled WGS sequence"/>
</dbReference>
<evidence type="ECO:0000313" key="2">
    <source>
        <dbReference type="EMBL" id="KAF3760011.1"/>
    </source>
</evidence>
<gene>
    <name evidence="2" type="ORF">M406DRAFT_58275</name>
</gene>
<name>A0A9P5CJK1_CRYP1</name>
<reference evidence="2" key="1">
    <citation type="journal article" date="2020" name="Phytopathology">
        <title>Genome sequence of the chestnut blight fungus Cryphonectria parasitica EP155: A fundamental resource for an archetypical invasive plant pathogen.</title>
        <authorList>
            <person name="Crouch J.A."/>
            <person name="Dawe A."/>
            <person name="Aerts A."/>
            <person name="Barry K."/>
            <person name="Churchill A.C.L."/>
            <person name="Grimwood J."/>
            <person name="Hillman B."/>
            <person name="Milgroom M.G."/>
            <person name="Pangilinan J."/>
            <person name="Smith M."/>
            <person name="Salamov A."/>
            <person name="Schmutz J."/>
            <person name="Yadav J."/>
            <person name="Grigoriev I.V."/>
            <person name="Nuss D."/>
        </authorList>
    </citation>
    <scope>NUCLEOTIDE SEQUENCE</scope>
    <source>
        <strain evidence="2">EP155</strain>
    </source>
</reference>
<evidence type="ECO:0000256" key="1">
    <source>
        <dbReference type="SAM" id="MobiDB-lite"/>
    </source>
</evidence>
<accession>A0A9P5CJK1</accession>
<feature type="region of interest" description="Disordered" evidence="1">
    <location>
        <begin position="39"/>
        <end position="88"/>
    </location>
</feature>
<evidence type="ECO:0000313" key="3">
    <source>
        <dbReference type="Proteomes" id="UP000803844"/>
    </source>
</evidence>
<keyword evidence="3" id="KW-1185">Reference proteome</keyword>
<proteinExistence type="predicted"/>
<dbReference type="GeneID" id="63841727"/>
<dbReference type="AlphaFoldDB" id="A0A9P5CJK1"/>
<organism evidence="2 3">
    <name type="scientific">Cryphonectria parasitica (strain ATCC 38755 / EP155)</name>
    <dbReference type="NCBI Taxonomy" id="660469"/>
    <lineage>
        <taxon>Eukaryota</taxon>
        <taxon>Fungi</taxon>
        <taxon>Dikarya</taxon>
        <taxon>Ascomycota</taxon>
        <taxon>Pezizomycotina</taxon>
        <taxon>Sordariomycetes</taxon>
        <taxon>Sordariomycetidae</taxon>
        <taxon>Diaporthales</taxon>
        <taxon>Cryphonectriaceae</taxon>
        <taxon>Cryphonectria-Endothia species complex</taxon>
        <taxon>Cryphonectria</taxon>
    </lineage>
</organism>
<feature type="compositionally biased region" description="Polar residues" evidence="1">
    <location>
        <begin position="79"/>
        <end position="88"/>
    </location>
</feature>
<dbReference type="RefSeq" id="XP_040770990.1">
    <property type="nucleotide sequence ID" value="XM_040924598.1"/>
</dbReference>
<comment type="caution">
    <text evidence="2">The sequence shown here is derived from an EMBL/GenBank/DDBJ whole genome shotgun (WGS) entry which is preliminary data.</text>
</comment>
<dbReference type="EMBL" id="MU032354">
    <property type="protein sequence ID" value="KAF3760011.1"/>
    <property type="molecule type" value="Genomic_DNA"/>
</dbReference>
<sequence length="88" mass="9885">MPWQKNDNPNPLIVISTCGRLNAVVPWGSQDWYTSQQLCRGSSRHGPRAPTRPFYFHSRLRPTDARSSQSWPHGDHVLLTSSSPPGTC</sequence>